<name>A0ABT6NFS0_9FIRM</name>
<keyword evidence="1" id="KW-0472">Membrane</keyword>
<keyword evidence="1" id="KW-1133">Transmembrane helix</keyword>
<gene>
    <name evidence="2" type="ORF">QE109_13975</name>
</gene>
<accession>A0ABT6NFS0</accession>
<organism evidence="2 3">
    <name type="scientific">Fusibacter bizertensis</name>
    <dbReference type="NCBI Taxonomy" id="1488331"/>
    <lineage>
        <taxon>Bacteria</taxon>
        <taxon>Bacillati</taxon>
        <taxon>Bacillota</taxon>
        <taxon>Clostridia</taxon>
        <taxon>Eubacteriales</taxon>
        <taxon>Eubacteriales Family XII. Incertae Sedis</taxon>
        <taxon>Fusibacter</taxon>
    </lineage>
</organism>
<dbReference type="Proteomes" id="UP001158045">
    <property type="component" value="Unassembled WGS sequence"/>
</dbReference>
<dbReference type="RefSeq" id="WP_281095154.1">
    <property type="nucleotide sequence ID" value="NZ_JARYZI010000010.1"/>
</dbReference>
<dbReference type="EMBL" id="JARYZI010000010">
    <property type="protein sequence ID" value="MDH8679261.1"/>
    <property type="molecule type" value="Genomic_DNA"/>
</dbReference>
<proteinExistence type="predicted"/>
<keyword evidence="3" id="KW-1185">Reference proteome</keyword>
<evidence type="ECO:0000313" key="2">
    <source>
        <dbReference type="EMBL" id="MDH8679261.1"/>
    </source>
</evidence>
<evidence type="ECO:0000256" key="1">
    <source>
        <dbReference type="SAM" id="Phobius"/>
    </source>
</evidence>
<evidence type="ECO:0000313" key="3">
    <source>
        <dbReference type="Proteomes" id="UP001158045"/>
    </source>
</evidence>
<feature type="transmembrane region" description="Helical" evidence="1">
    <location>
        <begin position="77"/>
        <end position="97"/>
    </location>
</feature>
<keyword evidence="1" id="KW-0812">Transmembrane</keyword>
<sequence>MSNYKITTNSVITTGNHNTVNVNYGNEFNWLEIEEALFTLLMDLPKEAEETKIVKAAHKMVIRDEKQELSTFIKKHAGVFGSSLITSCASGFLVDFFTKMMRV</sequence>
<reference evidence="2 3" key="1">
    <citation type="submission" date="2023-04" db="EMBL/GenBank/DDBJ databases">
        <title>Fusibacter bizertensis strain WBS, isolated from littoral bottom sediments of the Arctic seas - biochemical and genomic analysis.</title>
        <authorList>
            <person name="Brioukhanov A.L."/>
        </authorList>
    </citation>
    <scope>NUCLEOTIDE SEQUENCE [LARGE SCALE GENOMIC DNA]</scope>
    <source>
        <strain evidence="2 3">WBS</strain>
    </source>
</reference>
<comment type="caution">
    <text evidence="2">The sequence shown here is derived from an EMBL/GenBank/DDBJ whole genome shotgun (WGS) entry which is preliminary data.</text>
</comment>
<protein>
    <submittedName>
        <fullName evidence="2">Uncharacterized protein</fullName>
    </submittedName>
</protein>